<reference evidence="1" key="1">
    <citation type="journal article" date="2023" name="G3 (Bethesda)">
        <title>Whole genome assemblies of Zophobas morio and Tenebrio molitor.</title>
        <authorList>
            <person name="Kaur S."/>
            <person name="Stinson S.A."/>
            <person name="diCenzo G.C."/>
        </authorList>
    </citation>
    <scope>NUCLEOTIDE SEQUENCE</scope>
    <source>
        <strain evidence="1">QUZm001</strain>
    </source>
</reference>
<dbReference type="EMBL" id="JALNTZ010000004">
    <property type="protein sequence ID" value="KAJ3653691.1"/>
    <property type="molecule type" value="Genomic_DNA"/>
</dbReference>
<keyword evidence="2" id="KW-1185">Reference proteome</keyword>
<proteinExistence type="predicted"/>
<dbReference type="AlphaFoldDB" id="A0AA38MEU9"/>
<comment type="caution">
    <text evidence="1">The sequence shown here is derived from an EMBL/GenBank/DDBJ whole genome shotgun (WGS) entry which is preliminary data.</text>
</comment>
<evidence type="ECO:0000313" key="2">
    <source>
        <dbReference type="Proteomes" id="UP001168821"/>
    </source>
</evidence>
<evidence type="ECO:0000313" key="1">
    <source>
        <dbReference type="EMBL" id="KAJ3653691.1"/>
    </source>
</evidence>
<sequence length="89" mass="9758">MSARSSGFLHDFFVPAREPGRNLYCAKPQQNNVLCRLLGVAFGAISEMRVERSGLDLLNAGEMDLGVVFRSQLAAVGWGNNSGWKTNRT</sequence>
<organism evidence="1 2">
    <name type="scientific">Zophobas morio</name>
    <dbReference type="NCBI Taxonomy" id="2755281"/>
    <lineage>
        <taxon>Eukaryota</taxon>
        <taxon>Metazoa</taxon>
        <taxon>Ecdysozoa</taxon>
        <taxon>Arthropoda</taxon>
        <taxon>Hexapoda</taxon>
        <taxon>Insecta</taxon>
        <taxon>Pterygota</taxon>
        <taxon>Neoptera</taxon>
        <taxon>Endopterygota</taxon>
        <taxon>Coleoptera</taxon>
        <taxon>Polyphaga</taxon>
        <taxon>Cucujiformia</taxon>
        <taxon>Tenebrionidae</taxon>
        <taxon>Zophobas</taxon>
    </lineage>
</organism>
<dbReference type="Proteomes" id="UP001168821">
    <property type="component" value="Unassembled WGS sequence"/>
</dbReference>
<gene>
    <name evidence="1" type="ORF">Zmor_012929</name>
</gene>
<protein>
    <submittedName>
        <fullName evidence="1">Uncharacterized protein</fullName>
    </submittedName>
</protein>
<name>A0AA38MEU9_9CUCU</name>
<accession>A0AA38MEU9</accession>